<proteinExistence type="predicted"/>
<sequence length="149" mass="17997">MVEVLNTMASEFKASTSNDMLCEDESESFSDIDDQEIDQYLFNDEEKRVMKMFWEYQNREYLEEEAAKEAEKKLYEAIWINTREDLPESMERYESALEVLARYRERRPQQATYQMVRREQREAQQREAQEAAYEMSLQRLFEDNPAILS</sequence>
<evidence type="ECO:0000313" key="2">
    <source>
        <dbReference type="Proteomes" id="UP001177021"/>
    </source>
</evidence>
<evidence type="ECO:0000313" key="1">
    <source>
        <dbReference type="EMBL" id="CAJ2656975.1"/>
    </source>
</evidence>
<protein>
    <submittedName>
        <fullName evidence="1">Uncharacterized protein</fullName>
    </submittedName>
</protein>
<dbReference type="EMBL" id="CASHSV030000311">
    <property type="protein sequence ID" value="CAJ2656975.1"/>
    <property type="molecule type" value="Genomic_DNA"/>
</dbReference>
<name>A0ACB0KJL6_TRIPR</name>
<keyword evidence="2" id="KW-1185">Reference proteome</keyword>
<dbReference type="Proteomes" id="UP001177021">
    <property type="component" value="Unassembled WGS sequence"/>
</dbReference>
<reference evidence="1" key="1">
    <citation type="submission" date="2023-10" db="EMBL/GenBank/DDBJ databases">
        <authorList>
            <person name="Rodriguez Cubillos JULIANA M."/>
            <person name="De Vega J."/>
        </authorList>
    </citation>
    <scope>NUCLEOTIDE SEQUENCE</scope>
</reference>
<comment type="caution">
    <text evidence="1">The sequence shown here is derived from an EMBL/GenBank/DDBJ whole genome shotgun (WGS) entry which is preliminary data.</text>
</comment>
<organism evidence="1 2">
    <name type="scientific">Trifolium pratense</name>
    <name type="common">Red clover</name>
    <dbReference type="NCBI Taxonomy" id="57577"/>
    <lineage>
        <taxon>Eukaryota</taxon>
        <taxon>Viridiplantae</taxon>
        <taxon>Streptophyta</taxon>
        <taxon>Embryophyta</taxon>
        <taxon>Tracheophyta</taxon>
        <taxon>Spermatophyta</taxon>
        <taxon>Magnoliopsida</taxon>
        <taxon>eudicotyledons</taxon>
        <taxon>Gunneridae</taxon>
        <taxon>Pentapetalae</taxon>
        <taxon>rosids</taxon>
        <taxon>fabids</taxon>
        <taxon>Fabales</taxon>
        <taxon>Fabaceae</taxon>
        <taxon>Papilionoideae</taxon>
        <taxon>50 kb inversion clade</taxon>
        <taxon>NPAAA clade</taxon>
        <taxon>Hologalegina</taxon>
        <taxon>IRL clade</taxon>
        <taxon>Trifolieae</taxon>
        <taxon>Trifolium</taxon>
    </lineage>
</organism>
<accession>A0ACB0KJL6</accession>
<gene>
    <name evidence="1" type="ORF">MILVUS5_LOCUS23622</name>
</gene>